<feature type="transmembrane region" description="Helical" evidence="1">
    <location>
        <begin position="12"/>
        <end position="30"/>
    </location>
</feature>
<dbReference type="RefSeq" id="WP_091149677.1">
    <property type="nucleotide sequence ID" value="NZ_FNAI01000005.1"/>
</dbReference>
<dbReference type="STRING" id="1391627.SAMN05216464_10582"/>
<name>A0A1G7BM22_9SPHI</name>
<reference evidence="2 3" key="1">
    <citation type="submission" date="2016-10" db="EMBL/GenBank/DDBJ databases">
        <authorList>
            <person name="de Groot N.N."/>
        </authorList>
    </citation>
    <scope>NUCLEOTIDE SEQUENCE [LARGE SCALE GENOMIC DNA]</scope>
    <source>
        <strain evidence="2 3">47C3B</strain>
    </source>
</reference>
<feature type="transmembrane region" description="Helical" evidence="1">
    <location>
        <begin position="36"/>
        <end position="54"/>
    </location>
</feature>
<protein>
    <submittedName>
        <fullName evidence="2">Uncharacterized protein</fullName>
    </submittedName>
</protein>
<evidence type="ECO:0000256" key="1">
    <source>
        <dbReference type="SAM" id="Phobius"/>
    </source>
</evidence>
<dbReference type="EMBL" id="FNAI01000005">
    <property type="protein sequence ID" value="SDE28089.1"/>
    <property type="molecule type" value="Genomic_DNA"/>
</dbReference>
<keyword evidence="3" id="KW-1185">Reference proteome</keyword>
<feature type="transmembrane region" description="Helical" evidence="1">
    <location>
        <begin position="135"/>
        <end position="155"/>
    </location>
</feature>
<keyword evidence="1" id="KW-1133">Transmembrane helix</keyword>
<feature type="transmembrane region" description="Helical" evidence="1">
    <location>
        <begin position="90"/>
        <end position="115"/>
    </location>
</feature>
<keyword evidence="1" id="KW-0812">Transmembrane</keyword>
<gene>
    <name evidence="2" type="ORF">SAMN05216464_10582</name>
</gene>
<organism evidence="2 3">
    <name type="scientific">Mucilaginibacter pineti</name>
    <dbReference type="NCBI Taxonomy" id="1391627"/>
    <lineage>
        <taxon>Bacteria</taxon>
        <taxon>Pseudomonadati</taxon>
        <taxon>Bacteroidota</taxon>
        <taxon>Sphingobacteriia</taxon>
        <taxon>Sphingobacteriales</taxon>
        <taxon>Sphingobacteriaceae</taxon>
        <taxon>Mucilaginibacter</taxon>
    </lineage>
</organism>
<keyword evidence="1" id="KW-0472">Membrane</keyword>
<proteinExistence type="predicted"/>
<dbReference type="Proteomes" id="UP000199072">
    <property type="component" value="Unassembled WGS sequence"/>
</dbReference>
<evidence type="ECO:0000313" key="2">
    <source>
        <dbReference type="EMBL" id="SDE28089.1"/>
    </source>
</evidence>
<sequence length="181" mass="20528">MEKMLKLTKDNLLSILVSLCIVTFLLNVFFSVSLEVCHFIGTLLAIAAFSERRGSWSVKQYKLKNKGLTQQDIRNIEFVKKWEETRKKGIWKYCISDGGIVLGAGLSLAISLLAYVTFPGIFKGLADSPGNMFSFIGYAYLAGAITGATIHRILWPYNQRRFMKLTDPLNDKYLQELFLDQ</sequence>
<dbReference type="AlphaFoldDB" id="A0A1G7BM22"/>
<accession>A0A1G7BM22</accession>
<evidence type="ECO:0000313" key="3">
    <source>
        <dbReference type="Proteomes" id="UP000199072"/>
    </source>
</evidence>
<dbReference type="OrthoDB" id="799270at2"/>